<sequence length="98" mass="11255">MTEPKTEGVERDSARVVKLKFIPKEPTDRRYDKVTGEFTFRDTQNYCGGIVERVHLPDGRIMYVGEEAHYQGAHFNPEASRLTQDEKGRGHRIYGNAV</sequence>
<proteinExistence type="predicted"/>
<reference evidence="1" key="1">
    <citation type="submission" date="2018-05" db="EMBL/GenBank/DDBJ databases">
        <authorList>
            <person name="Lanie J.A."/>
            <person name="Ng W.-L."/>
            <person name="Kazmierczak K.M."/>
            <person name="Andrzejewski T.M."/>
            <person name="Davidsen T.M."/>
            <person name="Wayne K.J."/>
            <person name="Tettelin H."/>
            <person name="Glass J.I."/>
            <person name="Rusch D."/>
            <person name="Podicherti R."/>
            <person name="Tsui H.-C.T."/>
            <person name="Winkler M.E."/>
        </authorList>
    </citation>
    <scope>NUCLEOTIDE SEQUENCE</scope>
</reference>
<dbReference type="EMBL" id="UINC01226147">
    <property type="protein sequence ID" value="SVE56509.1"/>
    <property type="molecule type" value="Genomic_DNA"/>
</dbReference>
<protein>
    <submittedName>
        <fullName evidence="1">Uncharacterized protein</fullName>
    </submittedName>
</protein>
<organism evidence="1">
    <name type="scientific">marine metagenome</name>
    <dbReference type="NCBI Taxonomy" id="408172"/>
    <lineage>
        <taxon>unclassified sequences</taxon>
        <taxon>metagenomes</taxon>
        <taxon>ecological metagenomes</taxon>
    </lineage>
</organism>
<name>A0A383EIQ8_9ZZZZ</name>
<accession>A0A383EIQ8</accession>
<evidence type="ECO:0000313" key="1">
    <source>
        <dbReference type="EMBL" id="SVE56509.1"/>
    </source>
</evidence>
<dbReference type="AlphaFoldDB" id="A0A383EIQ8"/>
<gene>
    <name evidence="1" type="ORF">METZ01_LOCUS509363</name>
</gene>
<feature type="non-terminal residue" evidence="1">
    <location>
        <position position="98"/>
    </location>
</feature>